<accession>A0A6J6BSB2</accession>
<sequence length="248" mass="27018">MRELELYAGRLIINKFTACEPALIITNWSLDRFESLEVPIASREGSWQFAEDYVGEDFVIAAARARADELSISCVSQGAGAALRFLAASVQARNVVEIGTGTGVSGLWLLRGMTSDGILTSIDIEGEHLRQAREAFAEDGIRPNRTRLITGRALDVMPRLADGAYDLVLIDGTPDEYLHCLEQAIRLVRTRGVIVFASAFGNDLVPDPAQRDPETIERRALVDAIRDDERLVAVLLPVGDGLLAAIVS</sequence>
<dbReference type="GO" id="GO:0008757">
    <property type="term" value="F:S-adenosylmethionine-dependent methyltransferase activity"/>
    <property type="evidence" value="ECO:0007669"/>
    <property type="project" value="TreeGrafter"/>
</dbReference>
<dbReference type="Pfam" id="PF01596">
    <property type="entry name" value="Methyltransf_3"/>
    <property type="match status" value="1"/>
</dbReference>
<dbReference type="CDD" id="cd02440">
    <property type="entry name" value="AdoMet_MTases"/>
    <property type="match status" value="1"/>
</dbReference>
<evidence type="ECO:0000256" key="2">
    <source>
        <dbReference type="ARBA" id="ARBA00022679"/>
    </source>
</evidence>
<organism evidence="4">
    <name type="scientific">freshwater metagenome</name>
    <dbReference type="NCBI Taxonomy" id="449393"/>
    <lineage>
        <taxon>unclassified sequences</taxon>
        <taxon>metagenomes</taxon>
        <taxon>ecological metagenomes</taxon>
    </lineage>
</organism>
<dbReference type="InterPro" id="IPR002935">
    <property type="entry name" value="SAM_O-MeTrfase"/>
</dbReference>
<name>A0A6J6BSB2_9ZZZZ</name>
<evidence type="ECO:0000313" key="4">
    <source>
        <dbReference type="EMBL" id="CAB4542050.1"/>
    </source>
</evidence>
<dbReference type="GO" id="GO:0008171">
    <property type="term" value="F:O-methyltransferase activity"/>
    <property type="evidence" value="ECO:0007669"/>
    <property type="project" value="InterPro"/>
</dbReference>
<dbReference type="PANTHER" id="PTHR10509">
    <property type="entry name" value="O-METHYLTRANSFERASE-RELATED"/>
    <property type="match status" value="1"/>
</dbReference>
<dbReference type="AlphaFoldDB" id="A0A6J6BSB2"/>
<reference evidence="4" key="1">
    <citation type="submission" date="2020-05" db="EMBL/GenBank/DDBJ databases">
        <authorList>
            <person name="Chiriac C."/>
            <person name="Salcher M."/>
            <person name="Ghai R."/>
            <person name="Kavagutti S V."/>
        </authorList>
    </citation>
    <scope>NUCLEOTIDE SEQUENCE</scope>
</reference>
<dbReference type="InterPro" id="IPR050362">
    <property type="entry name" value="Cation-dep_OMT"/>
</dbReference>
<keyword evidence="3" id="KW-0949">S-adenosyl-L-methionine</keyword>
<evidence type="ECO:0000256" key="1">
    <source>
        <dbReference type="ARBA" id="ARBA00022603"/>
    </source>
</evidence>
<keyword evidence="1" id="KW-0489">Methyltransferase</keyword>
<dbReference type="InterPro" id="IPR029063">
    <property type="entry name" value="SAM-dependent_MTases_sf"/>
</dbReference>
<dbReference type="SUPFAM" id="SSF53335">
    <property type="entry name" value="S-adenosyl-L-methionine-dependent methyltransferases"/>
    <property type="match status" value="1"/>
</dbReference>
<dbReference type="PANTHER" id="PTHR10509:SF85">
    <property type="entry name" value="O-METHYLTRANSFERASE RV1220C-RELATED"/>
    <property type="match status" value="1"/>
</dbReference>
<dbReference type="EMBL" id="CAEZSO010000072">
    <property type="protein sequence ID" value="CAB4542050.1"/>
    <property type="molecule type" value="Genomic_DNA"/>
</dbReference>
<gene>
    <name evidence="4" type="ORF">UFOPK1446_00460</name>
</gene>
<evidence type="ECO:0000256" key="3">
    <source>
        <dbReference type="ARBA" id="ARBA00022691"/>
    </source>
</evidence>
<proteinExistence type="predicted"/>
<protein>
    <submittedName>
        <fullName evidence="4">Unannotated protein</fullName>
    </submittedName>
</protein>
<dbReference type="PROSITE" id="PS51682">
    <property type="entry name" value="SAM_OMT_I"/>
    <property type="match status" value="1"/>
</dbReference>
<dbReference type="GO" id="GO:0032259">
    <property type="term" value="P:methylation"/>
    <property type="evidence" value="ECO:0007669"/>
    <property type="project" value="UniProtKB-KW"/>
</dbReference>
<dbReference type="Gene3D" id="3.40.50.150">
    <property type="entry name" value="Vaccinia Virus protein VP39"/>
    <property type="match status" value="1"/>
</dbReference>
<keyword evidence="2" id="KW-0808">Transferase</keyword>